<dbReference type="SUPFAM" id="SSF56399">
    <property type="entry name" value="ADP-ribosylation"/>
    <property type="match status" value="1"/>
</dbReference>
<proteinExistence type="inferred from homology"/>
<evidence type="ECO:0000256" key="5">
    <source>
        <dbReference type="HAMAP-Rule" id="MF_00299"/>
    </source>
</evidence>
<gene>
    <name evidence="5" type="primary">kptA</name>
    <name evidence="6" type="ORF">AWE51_03050</name>
</gene>
<dbReference type="GO" id="GO:0003950">
    <property type="term" value="F:NAD+ poly-ADP-ribosyltransferase activity"/>
    <property type="evidence" value="ECO:0007669"/>
    <property type="project" value="InterPro"/>
</dbReference>
<keyword evidence="3 5" id="KW-0520">NAD</keyword>
<dbReference type="InterPro" id="IPR042080">
    <property type="entry name" value="RNA_2'-PTrans_N"/>
</dbReference>
<dbReference type="RefSeq" id="WP_066310165.1">
    <property type="nucleotide sequence ID" value="NZ_LQRT01000002.1"/>
</dbReference>
<accession>A0A163CI19</accession>
<dbReference type="Gene3D" id="3.20.170.30">
    <property type="match status" value="1"/>
</dbReference>
<evidence type="ECO:0000256" key="3">
    <source>
        <dbReference type="ARBA" id="ARBA00023027"/>
    </source>
</evidence>
<evidence type="ECO:0000256" key="4">
    <source>
        <dbReference type="ARBA" id="ARBA00025212"/>
    </source>
</evidence>
<dbReference type="PANTHER" id="PTHR12684:SF2">
    <property type="entry name" value="TRNA 2'-PHOSPHOTRANSFERASE 1"/>
    <property type="match status" value="1"/>
</dbReference>
<comment type="similarity">
    <text evidence="1 5">Belongs to the KptA/TPT1 family.</text>
</comment>
<dbReference type="EMBL" id="LQRT01000002">
    <property type="protein sequence ID" value="KZS42435.1"/>
    <property type="molecule type" value="Genomic_DNA"/>
</dbReference>
<organism evidence="6 7">
    <name type="scientific">Aquimarina aggregata</name>
    <dbReference type="NCBI Taxonomy" id="1642818"/>
    <lineage>
        <taxon>Bacteria</taxon>
        <taxon>Pseudomonadati</taxon>
        <taxon>Bacteroidota</taxon>
        <taxon>Flavobacteriia</taxon>
        <taxon>Flavobacteriales</taxon>
        <taxon>Flavobacteriaceae</taxon>
        <taxon>Aquimarina</taxon>
    </lineage>
</organism>
<protein>
    <recommendedName>
        <fullName evidence="5">Probable RNA 2'-phosphotransferase</fullName>
        <ecNumber evidence="5">2.7.1.-</ecNumber>
    </recommendedName>
</protein>
<dbReference type="InterPro" id="IPR042081">
    <property type="entry name" value="RNA_2'-PTrans_C"/>
</dbReference>
<dbReference type="EC" id="2.7.1.-" evidence="5"/>
<dbReference type="InterPro" id="IPR002745">
    <property type="entry name" value="Ptrans_KptA/Tpt1"/>
</dbReference>
<evidence type="ECO:0000313" key="6">
    <source>
        <dbReference type="EMBL" id="KZS42435.1"/>
    </source>
</evidence>
<dbReference type="GO" id="GO:0000215">
    <property type="term" value="F:tRNA 2'-phosphotransferase activity"/>
    <property type="evidence" value="ECO:0007669"/>
    <property type="project" value="TreeGrafter"/>
</dbReference>
<dbReference type="Proteomes" id="UP000076715">
    <property type="component" value="Unassembled WGS sequence"/>
</dbReference>
<comment type="caution">
    <text evidence="6">The sequence shown here is derived from an EMBL/GenBank/DDBJ whole genome shotgun (WGS) entry which is preliminary data.</text>
</comment>
<dbReference type="InterPro" id="IPR022928">
    <property type="entry name" value="RNA_2'-PTrans_KptA"/>
</dbReference>
<dbReference type="Pfam" id="PF01885">
    <property type="entry name" value="PTS_2-RNA"/>
    <property type="match status" value="1"/>
</dbReference>
<evidence type="ECO:0000256" key="1">
    <source>
        <dbReference type="ARBA" id="ARBA00009836"/>
    </source>
</evidence>
<keyword evidence="2 5" id="KW-0808">Transferase</keyword>
<sequence>MMKTNHKPISKFLSLILRHNPAKIGLQLDDNGWADVTELLSKSKNHSPNLDIDLLKEIVQNNDKKRFAFNDDQSKIRANQGHSVNINLGYIPKQPPEFLYHGTVAKFIDAIKEKGILKMSRHHVHLSQDRETALKVGSRRGKPIVLTLRSGAMHTNGVEFFQSDNGVWLTDHVLPEYIEFKN</sequence>
<dbReference type="Gene3D" id="1.10.10.970">
    <property type="entry name" value="RNA 2'-phosphotransferase, Tpt1/KptA family, N-terminal domain"/>
    <property type="match status" value="1"/>
</dbReference>
<dbReference type="STRING" id="1642818.AWE51_03050"/>
<evidence type="ECO:0000256" key="2">
    <source>
        <dbReference type="ARBA" id="ARBA00022679"/>
    </source>
</evidence>
<reference evidence="6 7" key="1">
    <citation type="submission" date="2016-01" db="EMBL/GenBank/DDBJ databases">
        <title>The draft genome sequence of Aquimarina sp. RZW4-3-2.</title>
        <authorList>
            <person name="Wang Y."/>
        </authorList>
    </citation>
    <scope>NUCLEOTIDE SEQUENCE [LARGE SCALE GENOMIC DNA]</scope>
    <source>
        <strain evidence="6 7">RZW4-3-2</strain>
    </source>
</reference>
<dbReference type="HAMAP" id="MF_00299">
    <property type="entry name" value="KptA"/>
    <property type="match status" value="1"/>
</dbReference>
<dbReference type="GO" id="GO:0006388">
    <property type="term" value="P:tRNA splicing, via endonucleolytic cleavage and ligation"/>
    <property type="evidence" value="ECO:0007669"/>
    <property type="project" value="UniProtKB-UniRule"/>
</dbReference>
<dbReference type="AlphaFoldDB" id="A0A163CI19"/>
<evidence type="ECO:0000313" key="7">
    <source>
        <dbReference type="Proteomes" id="UP000076715"/>
    </source>
</evidence>
<dbReference type="PANTHER" id="PTHR12684">
    <property type="entry name" value="PUTATIVE PHOSPHOTRANSFERASE"/>
    <property type="match status" value="1"/>
</dbReference>
<dbReference type="OrthoDB" id="4537997at2"/>
<dbReference type="NCBIfam" id="NF002014">
    <property type="entry name" value="PRK00819.1-4"/>
    <property type="match status" value="1"/>
</dbReference>
<name>A0A163CI19_9FLAO</name>
<keyword evidence="7" id="KW-1185">Reference proteome</keyword>
<comment type="function">
    <text evidence="4 5">Removes the 2'-phosphate from RNA via an intermediate in which the phosphate is ADP-ribosylated by NAD followed by a presumed transesterification to release the RNA and generate ADP-ribose 1''-2''-cyclic phosphate (APPR&gt;P). May function as an ADP-ribosylase.</text>
</comment>